<sequence length="522" mass="60605">MSFTDILLFIVFIQVLHFFGTWKLYQSAGKHWWEAAIPVYNAIVLFKIINRPWWWVFLIFIPIVNLIMFPVIWVETARSFGKNSTTDTLLQLFTLGLYTYYINYFTKHNYIEDRSLKARSKTGDFVSSILFAVVAATIVHTYIMQPFTIPTSSLEKTLLVGDFLFVSKFHYGARVPQTAVSFPMVHDTIPFLGVKSYLKKPQLPYMRLPGFEDVQRNDIVVFNWPVDTVRMFRDESGRHYHKPIDKKSNYVKRAVGVAGDSLEIIDGKIYVNNAPLQLPDRAKPQFSYIVYGKGQGFNSRSLVEIYGITDGLGWLDRERDIYQVKAITEENLEKFKNHPNVKSVQRIISPEGEGDPKIFPNNGKVDWNRDNFGPIYIPEAGQTVKLDQDSFSLYRRIIEVYEGSEMGFENNLKLKGSQVYLNGEPIDDYTFQQNYYWMMGDNRHNSEDSRFWGYVPQNHVVGKPVFVWMSLDPNASNLVDKIRWERVFTTVGGEGKPTSYLVYFLIALVLIFGYNYFIKKKK</sequence>
<dbReference type="GO" id="GO:0006465">
    <property type="term" value="P:signal peptide processing"/>
    <property type="evidence" value="ECO:0007669"/>
    <property type="project" value="InterPro"/>
</dbReference>
<keyword evidence="7" id="KW-1133">Transmembrane helix</keyword>
<dbReference type="GO" id="GO:0009003">
    <property type="term" value="F:signal peptidase activity"/>
    <property type="evidence" value="ECO:0007669"/>
    <property type="project" value="UniProtKB-EC"/>
</dbReference>
<proteinExistence type="inferred from homology"/>
<keyword evidence="7" id="KW-0472">Membrane</keyword>
<dbReference type="InterPro" id="IPR000223">
    <property type="entry name" value="Pept_S26A_signal_pept_1"/>
</dbReference>
<comment type="caution">
    <text evidence="7">Lacks conserved residue(s) required for the propagation of feature annotation.</text>
</comment>
<evidence type="ECO:0000313" key="9">
    <source>
        <dbReference type="EMBL" id="NEV93503.1"/>
    </source>
</evidence>
<dbReference type="InterPro" id="IPR036286">
    <property type="entry name" value="LexA/Signal_pep-like_sf"/>
</dbReference>
<dbReference type="Proteomes" id="UP000478505">
    <property type="component" value="Unassembled WGS sequence"/>
</dbReference>
<evidence type="ECO:0000256" key="7">
    <source>
        <dbReference type="RuleBase" id="RU362042"/>
    </source>
</evidence>
<dbReference type="PROSITE" id="PS00761">
    <property type="entry name" value="SPASE_I_3"/>
    <property type="match status" value="1"/>
</dbReference>
<gene>
    <name evidence="9" type="primary">lepB</name>
    <name evidence="9" type="ORF">G3567_04975</name>
</gene>
<feature type="domain" description="Peptidase S26" evidence="8">
    <location>
        <begin position="431"/>
        <end position="469"/>
    </location>
</feature>
<accession>A0A6B3QYY1</accession>
<dbReference type="PANTHER" id="PTHR43390:SF1">
    <property type="entry name" value="CHLOROPLAST PROCESSING PEPTIDASE"/>
    <property type="match status" value="1"/>
</dbReference>
<name>A0A6B3QYY1_9FLAO</name>
<dbReference type="InterPro" id="IPR019758">
    <property type="entry name" value="Pept_S26A_signal_pept_1_CS"/>
</dbReference>
<evidence type="ECO:0000256" key="1">
    <source>
        <dbReference type="ARBA" id="ARBA00000677"/>
    </source>
</evidence>
<dbReference type="AlphaFoldDB" id="A0A6B3QYY1"/>
<evidence type="ECO:0000256" key="2">
    <source>
        <dbReference type="ARBA" id="ARBA00009370"/>
    </source>
</evidence>
<dbReference type="SUPFAM" id="SSF51306">
    <property type="entry name" value="LexA/Signal peptidase"/>
    <property type="match status" value="1"/>
</dbReference>
<reference evidence="9 10" key="1">
    <citation type="submission" date="2020-02" db="EMBL/GenBank/DDBJ databases">
        <title>Flavobacteriaceae Psychroflexus bacterium YR1-1, complete genome.</title>
        <authorList>
            <person name="Li Y."/>
            <person name="Wu S."/>
        </authorList>
    </citation>
    <scope>NUCLEOTIDE SEQUENCE [LARGE SCALE GENOMIC DNA]</scope>
    <source>
        <strain evidence="9 10">YR1-1</strain>
    </source>
</reference>
<keyword evidence="7" id="KW-0812">Transmembrane</keyword>
<comment type="caution">
    <text evidence="9">The sequence shown here is derived from an EMBL/GenBank/DDBJ whole genome shotgun (WGS) entry which is preliminary data.</text>
</comment>
<comment type="similarity">
    <text evidence="2 7">Belongs to the peptidase S26 family.</text>
</comment>
<keyword evidence="5 7" id="KW-0378">Hydrolase</keyword>
<dbReference type="GO" id="GO:0004252">
    <property type="term" value="F:serine-type endopeptidase activity"/>
    <property type="evidence" value="ECO:0007669"/>
    <property type="project" value="InterPro"/>
</dbReference>
<evidence type="ECO:0000256" key="4">
    <source>
        <dbReference type="ARBA" id="ARBA00019232"/>
    </source>
</evidence>
<evidence type="ECO:0000256" key="3">
    <source>
        <dbReference type="ARBA" id="ARBA00013208"/>
    </source>
</evidence>
<dbReference type="Gene3D" id="2.10.109.10">
    <property type="entry name" value="Umud Fragment, subunit A"/>
    <property type="match status" value="2"/>
</dbReference>
<dbReference type="PANTHER" id="PTHR43390">
    <property type="entry name" value="SIGNAL PEPTIDASE I"/>
    <property type="match status" value="1"/>
</dbReference>
<keyword evidence="7" id="KW-0645">Protease</keyword>
<protein>
    <recommendedName>
        <fullName evidence="4 7">Signal peptidase I</fullName>
        <ecNumber evidence="3 7">3.4.21.89</ecNumber>
    </recommendedName>
</protein>
<feature type="domain" description="Peptidase S26" evidence="8">
    <location>
        <begin position="124"/>
        <end position="283"/>
    </location>
</feature>
<organism evidence="9 10">
    <name type="scientific">Psychroflexus aurantiacus</name>
    <dbReference type="NCBI Taxonomy" id="2709310"/>
    <lineage>
        <taxon>Bacteria</taxon>
        <taxon>Pseudomonadati</taxon>
        <taxon>Bacteroidota</taxon>
        <taxon>Flavobacteriia</taxon>
        <taxon>Flavobacteriales</taxon>
        <taxon>Flavobacteriaceae</taxon>
        <taxon>Psychroflexus</taxon>
    </lineage>
</organism>
<dbReference type="EC" id="3.4.21.89" evidence="3 7"/>
<dbReference type="RefSeq" id="WP_164004214.1">
    <property type="nucleotide sequence ID" value="NZ_JAAIKD010000002.1"/>
</dbReference>
<feature type="transmembrane region" description="Helical" evidence="7">
    <location>
        <begin position="6"/>
        <end position="25"/>
    </location>
</feature>
<evidence type="ECO:0000256" key="6">
    <source>
        <dbReference type="PIRSR" id="PIRSR600223-1"/>
    </source>
</evidence>
<feature type="active site" evidence="6">
    <location>
        <position position="153"/>
    </location>
</feature>
<dbReference type="Pfam" id="PF18936">
    <property type="entry name" value="DUF5684"/>
    <property type="match status" value="1"/>
</dbReference>
<dbReference type="NCBIfam" id="TIGR02227">
    <property type="entry name" value="sigpep_I_bact"/>
    <property type="match status" value="1"/>
</dbReference>
<feature type="transmembrane region" description="Helical" evidence="7">
    <location>
        <begin position="53"/>
        <end position="73"/>
    </location>
</feature>
<feature type="active site" evidence="6">
    <location>
        <position position="252"/>
    </location>
</feature>
<evidence type="ECO:0000259" key="8">
    <source>
        <dbReference type="Pfam" id="PF10502"/>
    </source>
</evidence>
<comment type="catalytic activity">
    <reaction evidence="1 7">
        <text>Cleavage of hydrophobic, N-terminal signal or leader sequences from secreted and periplasmic proteins.</text>
        <dbReference type="EC" id="3.4.21.89"/>
    </reaction>
</comment>
<dbReference type="GO" id="GO:0016020">
    <property type="term" value="C:membrane"/>
    <property type="evidence" value="ECO:0007669"/>
    <property type="project" value="UniProtKB-SubCell"/>
</dbReference>
<feature type="transmembrane region" description="Helical" evidence="7">
    <location>
        <begin position="500"/>
        <end position="518"/>
    </location>
</feature>
<keyword evidence="10" id="KW-1185">Reference proteome</keyword>
<evidence type="ECO:0000313" key="10">
    <source>
        <dbReference type="Proteomes" id="UP000478505"/>
    </source>
</evidence>
<feature type="transmembrane region" description="Helical" evidence="7">
    <location>
        <begin position="125"/>
        <end position="143"/>
    </location>
</feature>
<feature type="transmembrane region" description="Helical" evidence="7">
    <location>
        <begin position="88"/>
        <end position="105"/>
    </location>
</feature>
<dbReference type="Pfam" id="PF10502">
    <property type="entry name" value="Peptidase_S26"/>
    <property type="match status" value="2"/>
</dbReference>
<evidence type="ECO:0000256" key="5">
    <source>
        <dbReference type="ARBA" id="ARBA00022801"/>
    </source>
</evidence>
<comment type="subcellular location">
    <subcellularLocation>
        <location evidence="7">Membrane</location>
        <topology evidence="7">Single-pass type II membrane protein</topology>
    </subcellularLocation>
</comment>
<dbReference type="InterPro" id="IPR019533">
    <property type="entry name" value="Peptidase_S26"/>
</dbReference>
<dbReference type="EMBL" id="JAAIKD010000002">
    <property type="protein sequence ID" value="NEV93503.1"/>
    <property type="molecule type" value="Genomic_DNA"/>
</dbReference>
<dbReference type="CDD" id="cd06530">
    <property type="entry name" value="S26_SPase_I"/>
    <property type="match status" value="2"/>
</dbReference>
<dbReference type="PRINTS" id="PR00727">
    <property type="entry name" value="LEADERPTASE"/>
</dbReference>
<dbReference type="InterPro" id="IPR043739">
    <property type="entry name" value="DUF5684"/>
</dbReference>